<organism evidence="1 2">
    <name type="scientific">Nitratireductor thuwali</name>
    <dbReference type="NCBI Taxonomy" id="2267699"/>
    <lineage>
        <taxon>Bacteria</taxon>
        <taxon>Pseudomonadati</taxon>
        <taxon>Pseudomonadota</taxon>
        <taxon>Alphaproteobacteria</taxon>
        <taxon>Hyphomicrobiales</taxon>
        <taxon>Phyllobacteriaceae</taxon>
        <taxon>Nitratireductor</taxon>
    </lineage>
</organism>
<sequence>MKQAKTLRRFSFTPIYVGADRQFDLLVGSLRDFKQITELVEILGKALLSVRVKFACLDTVKEIVDDRLEDIENLSHQYVRLNKEKEVRICNTLSLSWGLSERAHSFLEVRSLLHKHISKINTIIERVRYNYIKNIEQVVSSEEFITHDPIYSCAAFIDAFNSIAGTDSKVWALCIDELEIMPDPLQKYLFACLRSIDQRIVLKLATSPFSAITWERASVDRPMPGHDFTVINLAYGNKREAKRFTARLLDALLLAEGTRFQAKRPTERGEAVLGESPIREGATLPAGGGPYAPPDGAHYRRFVSLREKDVGFRQFLEDRAIVLEKLHKEPESRRAGQARKYIWQVAIRNEFGPTNVFTRPDQTEARRPPSKKRIPDVYLGYDSLLTICEGNPRTTIGLLRPIVKHFTGVGGVVKKEVQAAYLQAAIAKYISLLSTIPVNDDGGRSAIDLLDQIGEFLSHEVNGQIFKPEPSLSLKIDNNVPLPVREALGSAMNQGALVMLSDDIDAFDYGAISGARLRLSYLLCPRYHLPLTFGQPLRLSTILGRERGGRIRRHLSMRDLFEMDEDDKS</sequence>
<evidence type="ECO:0000313" key="2">
    <source>
        <dbReference type="Proteomes" id="UP001342418"/>
    </source>
</evidence>
<dbReference type="EMBL" id="CP030941">
    <property type="protein sequence ID" value="UUP19096.1"/>
    <property type="molecule type" value="Genomic_DNA"/>
</dbReference>
<proteinExistence type="predicted"/>
<accession>A0ABY5MPA2</accession>
<dbReference type="Pfam" id="PF24389">
    <property type="entry name" value="ORC-CDC6-like"/>
    <property type="match status" value="1"/>
</dbReference>
<reference evidence="1 2" key="1">
    <citation type="submission" date="2018-07" db="EMBL/GenBank/DDBJ databases">
        <title>Genome sequence of Nitratireductor thuwali#1536.</title>
        <authorList>
            <person name="Michoud G."/>
            <person name="Merlino G."/>
            <person name="Sefrji F.O."/>
            <person name="Daffonchio D."/>
        </authorList>
    </citation>
    <scope>NUCLEOTIDE SEQUENCE [LARGE SCALE GENOMIC DNA]</scope>
    <source>
        <strain evidence="2">Nit1536</strain>
    </source>
</reference>
<name>A0ABY5MPA2_9HYPH</name>
<protein>
    <submittedName>
        <fullName evidence="1">Uncharacterized protein</fullName>
    </submittedName>
</protein>
<dbReference type="InterPro" id="IPR056955">
    <property type="entry name" value="ORC-CDC6-like"/>
</dbReference>
<evidence type="ECO:0000313" key="1">
    <source>
        <dbReference type="EMBL" id="UUP19096.1"/>
    </source>
</evidence>
<gene>
    <name evidence="1" type="ORF">NTH_03586</name>
</gene>
<keyword evidence="2" id="KW-1185">Reference proteome</keyword>
<dbReference type="Proteomes" id="UP001342418">
    <property type="component" value="Chromosome"/>
</dbReference>